<dbReference type="GO" id="GO:0006307">
    <property type="term" value="P:DNA alkylation repair"/>
    <property type="evidence" value="ECO:0007669"/>
    <property type="project" value="TreeGrafter"/>
</dbReference>
<evidence type="ECO:0008006" key="5">
    <source>
        <dbReference type="Google" id="ProtNLM"/>
    </source>
</evidence>
<dbReference type="GO" id="GO:0008725">
    <property type="term" value="F:DNA-3-methyladenine glycosylase activity"/>
    <property type="evidence" value="ECO:0007669"/>
    <property type="project" value="TreeGrafter"/>
</dbReference>
<dbReference type="GO" id="GO:0043916">
    <property type="term" value="F:DNA-7-methylguanine glycosylase activity"/>
    <property type="evidence" value="ECO:0007669"/>
    <property type="project" value="TreeGrafter"/>
</dbReference>
<gene>
    <name evidence="3" type="ORF">CTKZ_31620</name>
</gene>
<dbReference type="GO" id="GO:0006285">
    <property type="term" value="P:base-excision repair, AP site formation"/>
    <property type="evidence" value="ECO:0007669"/>
    <property type="project" value="TreeGrafter"/>
</dbReference>
<proteinExistence type="predicted"/>
<name>A0A401V3T9_9CELL</name>
<organism evidence="3 4">
    <name type="scientific">Cellulomonas algicola</name>
    <dbReference type="NCBI Taxonomy" id="2071633"/>
    <lineage>
        <taxon>Bacteria</taxon>
        <taxon>Bacillati</taxon>
        <taxon>Actinomycetota</taxon>
        <taxon>Actinomycetes</taxon>
        <taxon>Micrococcales</taxon>
        <taxon>Cellulomonadaceae</taxon>
        <taxon>Cellulomonas</taxon>
    </lineage>
</organism>
<accession>A0A401V3T9</accession>
<dbReference type="GO" id="GO:0032131">
    <property type="term" value="F:alkylated DNA binding"/>
    <property type="evidence" value="ECO:0007669"/>
    <property type="project" value="TreeGrafter"/>
</dbReference>
<dbReference type="PANTHER" id="PTHR43003">
    <property type="entry name" value="DNA-3-METHYLADENINE GLYCOSYLASE"/>
    <property type="match status" value="1"/>
</dbReference>
<dbReference type="GO" id="GO:0032993">
    <property type="term" value="C:protein-DNA complex"/>
    <property type="evidence" value="ECO:0007669"/>
    <property type="project" value="TreeGrafter"/>
</dbReference>
<evidence type="ECO:0000256" key="1">
    <source>
        <dbReference type="ARBA" id="ARBA00022763"/>
    </source>
</evidence>
<keyword evidence="4" id="KW-1185">Reference proteome</keyword>
<evidence type="ECO:0000256" key="2">
    <source>
        <dbReference type="ARBA" id="ARBA00023204"/>
    </source>
</evidence>
<dbReference type="InterPro" id="IPR051912">
    <property type="entry name" value="Alkylbase_DNA_Glycosylase/TA"/>
</dbReference>
<evidence type="ECO:0000313" key="4">
    <source>
        <dbReference type="Proteomes" id="UP000288246"/>
    </source>
</evidence>
<keyword evidence="2" id="KW-0234">DNA repair</keyword>
<protein>
    <recommendedName>
        <fullName evidence="5">3-methyladenine DNA glycosylase</fullName>
    </recommendedName>
</protein>
<dbReference type="InterPro" id="IPR011257">
    <property type="entry name" value="DNA_glycosylase"/>
</dbReference>
<evidence type="ECO:0000313" key="3">
    <source>
        <dbReference type="EMBL" id="GCD21600.1"/>
    </source>
</evidence>
<dbReference type="GO" id="GO:0005737">
    <property type="term" value="C:cytoplasm"/>
    <property type="evidence" value="ECO:0007669"/>
    <property type="project" value="TreeGrafter"/>
</dbReference>
<dbReference type="RefSeq" id="WP_307720318.1">
    <property type="nucleotide sequence ID" value="NZ_BHYL01000314.1"/>
</dbReference>
<dbReference type="EMBL" id="BHYL01000314">
    <property type="protein sequence ID" value="GCD21600.1"/>
    <property type="molecule type" value="Genomic_DNA"/>
</dbReference>
<dbReference type="Proteomes" id="UP000288246">
    <property type="component" value="Unassembled WGS sequence"/>
</dbReference>
<dbReference type="Gene3D" id="1.10.340.30">
    <property type="entry name" value="Hypothetical protein, domain 2"/>
    <property type="match status" value="1"/>
</dbReference>
<dbReference type="PANTHER" id="PTHR43003:SF6">
    <property type="entry name" value="DNA GLYCOSYLASE"/>
    <property type="match status" value="1"/>
</dbReference>
<dbReference type="SUPFAM" id="SSF48150">
    <property type="entry name" value="DNA-glycosylase"/>
    <property type="match status" value="1"/>
</dbReference>
<dbReference type="AlphaFoldDB" id="A0A401V3T9"/>
<keyword evidence="1" id="KW-0227">DNA damage</keyword>
<comment type="caution">
    <text evidence="3">The sequence shown here is derived from an EMBL/GenBank/DDBJ whole genome shotgun (WGS) entry which is preliminary data.</text>
</comment>
<reference evidence="3 4" key="1">
    <citation type="submission" date="2018-11" db="EMBL/GenBank/DDBJ databases">
        <title>Draft genome sequence of Cellulomonas takizawaensis strain TKZ-21.</title>
        <authorList>
            <person name="Yamamura H."/>
            <person name="Hayashi T."/>
            <person name="Hamada M."/>
            <person name="Serisawa Y."/>
            <person name="Matsuyama K."/>
            <person name="Nakagawa Y."/>
            <person name="Otoguro M."/>
            <person name="Yanagida F."/>
            <person name="Hayakawa M."/>
        </authorList>
    </citation>
    <scope>NUCLEOTIDE SEQUENCE [LARGE SCALE GENOMIC DNA]</scope>
    <source>
        <strain evidence="3 4">TKZ-21</strain>
    </source>
</reference>
<sequence length="319" mass="34598">MTVESSPARGPEGDATAPVLVDVYRPDGRLDVRRTVAPHRRGAADPCWWTAPDGALWHALATPDGPATRRLAVHRDGVHVAAWGPGAERAVAGVPRLLGAHDDPSGFDPTLHPVVRDAHRGLPGLRIGASGDMVAALVAGILEQRVVGADARAAWRRLVTRHGTPAPGPVPASMRVPPPWVVWREMPVWEWRQAGVDDQRSSTIRRAAEVGRRLDEAVDLPLTEARRRLLTVRGIGPWTVAETTSRALGDADAVSVGDFHLAHLVGWALTGRRTDDAGMLELLEPWRGHRQRVIRLIETTLAGRAPKFGPRSPRALPLR</sequence>